<dbReference type="InterPro" id="IPR026891">
    <property type="entry name" value="Fn3-like"/>
</dbReference>
<dbReference type="FunFam" id="2.60.40.10:FF:000495">
    <property type="entry name" value="Periplasmic beta-glucosidase"/>
    <property type="match status" value="1"/>
</dbReference>
<dbReference type="SMART" id="SM01217">
    <property type="entry name" value="Fn3_like"/>
    <property type="match status" value="1"/>
</dbReference>
<evidence type="ECO:0000259" key="13">
    <source>
        <dbReference type="SMART" id="SM01217"/>
    </source>
</evidence>
<dbReference type="InterPro" id="IPR001764">
    <property type="entry name" value="Glyco_hydro_3_N"/>
</dbReference>
<keyword evidence="6" id="KW-0574">Periplasm</keyword>
<dbReference type="PRINTS" id="PR00133">
    <property type="entry name" value="GLHYDRLASE3"/>
</dbReference>
<dbReference type="InterPro" id="IPR050288">
    <property type="entry name" value="Cellulose_deg_GH3"/>
</dbReference>
<dbReference type="PANTHER" id="PTHR42715:SF10">
    <property type="entry name" value="BETA-GLUCOSIDASE"/>
    <property type="match status" value="1"/>
</dbReference>
<dbReference type="InterPro" id="IPR002772">
    <property type="entry name" value="Glyco_hydro_3_C"/>
</dbReference>
<dbReference type="PANTHER" id="PTHR42715">
    <property type="entry name" value="BETA-GLUCOSIDASE"/>
    <property type="match status" value="1"/>
</dbReference>
<dbReference type="GO" id="GO:0042597">
    <property type="term" value="C:periplasmic space"/>
    <property type="evidence" value="ECO:0007669"/>
    <property type="project" value="UniProtKB-SubCell"/>
</dbReference>
<evidence type="ECO:0000256" key="9">
    <source>
        <dbReference type="ARBA" id="ARBA00023295"/>
    </source>
</evidence>
<evidence type="ECO:0000256" key="7">
    <source>
        <dbReference type="ARBA" id="ARBA00022801"/>
    </source>
</evidence>
<dbReference type="RefSeq" id="WP_129129628.1">
    <property type="nucleotide sequence ID" value="NZ_SDHW01000001.1"/>
</dbReference>
<feature type="signal peptide" evidence="12">
    <location>
        <begin position="1"/>
        <end position="21"/>
    </location>
</feature>
<dbReference type="FunFam" id="3.40.50.1700:FF:000004">
    <property type="entry name" value="Periplasmic beta-glucosidase"/>
    <property type="match status" value="1"/>
</dbReference>
<protein>
    <recommendedName>
        <fullName evidence="10">Periplasmic beta-glucosidase</fullName>
        <ecNumber evidence="4">3.2.1.21</ecNumber>
    </recommendedName>
</protein>
<dbReference type="Gene3D" id="3.20.20.300">
    <property type="entry name" value="Glycoside hydrolase, family 3, N-terminal domain"/>
    <property type="match status" value="1"/>
</dbReference>
<keyword evidence="9 11" id="KW-0326">Glycosidase</keyword>
<dbReference type="EC" id="3.2.1.21" evidence="4"/>
<feature type="chain" id="PRO_5020763082" description="Periplasmic beta-glucosidase" evidence="12">
    <location>
        <begin position="22"/>
        <end position="762"/>
    </location>
</feature>
<evidence type="ECO:0000313" key="14">
    <source>
        <dbReference type="EMBL" id="RXK62257.1"/>
    </source>
</evidence>
<dbReference type="OrthoDB" id="721009at2"/>
<evidence type="ECO:0000256" key="12">
    <source>
        <dbReference type="SAM" id="SignalP"/>
    </source>
</evidence>
<evidence type="ECO:0000256" key="6">
    <source>
        <dbReference type="ARBA" id="ARBA00022764"/>
    </source>
</evidence>
<dbReference type="GO" id="GO:0005975">
    <property type="term" value="P:carbohydrate metabolic process"/>
    <property type="evidence" value="ECO:0007669"/>
    <property type="project" value="InterPro"/>
</dbReference>
<dbReference type="Pfam" id="PF00933">
    <property type="entry name" value="Glyco_hydro_3"/>
    <property type="match status" value="1"/>
</dbReference>
<dbReference type="Gene3D" id="3.40.50.1700">
    <property type="entry name" value="Glycoside hydrolase family 3 C-terminal domain"/>
    <property type="match status" value="1"/>
</dbReference>
<sequence>MKIVNSLLVGLFLMCALQLHAQQTNDAKMKIFIDALMKKMTVDEKIGQLNLPGSGDIVTGQAGNSDIGKKIKEGKVGGLFNIKSVAKIKAVQKVAVEETRLKIPLLFGMDVIHGYQTVFPIPLGLSACWDMQLIEQSARIAAIEASADGINWTFSPMVDLTRDPRWGRVSEGNGEDPYLGGQIAKAMVRGYQGKDLSLNNTIMSCVKHFALYGAAEAGRDYNTTDMSRYRMYNEYFYPYQAAVDAGVGSVMASFNEIDGIPATANKWLLTDVLRRQWGFKGFLVTDYTGINEMMDHGLGNLQTVSGRALNAGIDMDMVGEGFLTTLKQSLKEGKVTMQMIDAACRRILEAKYKLGLFDDPYRYCNEERAKTEIFTTAHRKIARSTAAQSFVLLKNQNNVLPLKKSGTVAVIGPLANDKRNMPGTWSVAAEFDKATAVLTGLTEVAGDKVKFLYAKGSNLDYDEAFEDRATMFGKGIGRDKRSPEEMINEAVAIANQSDVVLAVLGESAEMSGESSSRSNIEIPQAQKDLLKALLKTGKPVVLVLFTGRPLALTWEQQNVPAILNVWFGGSEAGYAVADVLFGDVNPSGKLTMTFPQNIGQVPLFYNHKNTGRPLPDGQWFQKFRSNYLDVSNDALYPFGYGLSYTNFSYSDVKISNASPKGNQTIAASVTLTNTGAVTGKEVVQLYIRDVVGSVTRPVKELKGFQKVELKAGESKTVTFNISPNDLRFYNYDLKYDWEPGEFQIMIGGNSRDVKMAKLNWSK</sequence>
<keyword evidence="15" id="KW-1185">Reference proteome</keyword>
<dbReference type="SUPFAM" id="SSF52279">
    <property type="entry name" value="Beta-D-glucan exohydrolase, C-terminal domain"/>
    <property type="match status" value="1"/>
</dbReference>
<dbReference type="Gene3D" id="2.60.40.10">
    <property type="entry name" value="Immunoglobulins"/>
    <property type="match status" value="1"/>
</dbReference>
<dbReference type="GO" id="GO:0008422">
    <property type="term" value="F:beta-glucosidase activity"/>
    <property type="evidence" value="ECO:0007669"/>
    <property type="project" value="UniProtKB-EC"/>
</dbReference>
<keyword evidence="7 11" id="KW-0378">Hydrolase</keyword>
<accession>A0A4Q1CMG8</accession>
<evidence type="ECO:0000313" key="15">
    <source>
        <dbReference type="Proteomes" id="UP000290204"/>
    </source>
</evidence>
<dbReference type="InterPro" id="IPR036962">
    <property type="entry name" value="Glyco_hydro_3_N_sf"/>
</dbReference>
<dbReference type="InterPro" id="IPR017853">
    <property type="entry name" value="GH"/>
</dbReference>
<dbReference type="InterPro" id="IPR019800">
    <property type="entry name" value="Glyco_hydro_3_AS"/>
</dbReference>
<proteinExistence type="inferred from homology"/>
<dbReference type="SUPFAM" id="SSF51445">
    <property type="entry name" value="(Trans)glycosidases"/>
    <property type="match status" value="1"/>
</dbReference>
<dbReference type="PROSITE" id="PS00775">
    <property type="entry name" value="GLYCOSYL_HYDROL_F3"/>
    <property type="match status" value="1"/>
</dbReference>
<evidence type="ECO:0000256" key="3">
    <source>
        <dbReference type="ARBA" id="ARBA00005336"/>
    </source>
</evidence>
<evidence type="ECO:0000256" key="1">
    <source>
        <dbReference type="ARBA" id="ARBA00000448"/>
    </source>
</evidence>
<dbReference type="Pfam" id="PF14310">
    <property type="entry name" value="Fn3-like"/>
    <property type="match status" value="1"/>
</dbReference>
<feature type="domain" description="Fibronectin type III-like" evidence="13">
    <location>
        <begin position="681"/>
        <end position="750"/>
    </location>
</feature>
<dbReference type="Proteomes" id="UP000290204">
    <property type="component" value="Unassembled WGS sequence"/>
</dbReference>
<comment type="catalytic activity">
    <reaction evidence="1">
        <text>Hydrolysis of terminal, non-reducing beta-D-glucosyl residues with release of beta-D-glucose.</text>
        <dbReference type="EC" id="3.2.1.21"/>
    </reaction>
</comment>
<dbReference type="Pfam" id="PF01915">
    <property type="entry name" value="Glyco_hydro_3_C"/>
    <property type="match status" value="1"/>
</dbReference>
<dbReference type="EMBL" id="SDHW01000001">
    <property type="protein sequence ID" value="RXK62257.1"/>
    <property type="molecule type" value="Genomic_DNA"/>
</dbReference>
<dbReference type="AlphaFoldDB" id="A0A4Q1CMG8"/>
<evidence type="ECO:0000256" key="8">
    <source>
        <dbReference type="ARBA" id="ARBA00023277"/>
    </source>
</evidence>
<evidence type="ECO:0000256" key="11">
    <source>
        <dbReference type="RuleBase" id="RU361161"/>
    </source>
</evidence>
<comment type="caution">
    <text evidence="14">The sequence shown here is derived from an EMBL/GenBank/DDBJ whole genome shotgun (WGS) entry which is preliminary data.</text>
</comment>
<keyword evidence="5 12" id="KW-0732">Signal</keyword>
<comment type="similarity">
    <text evidence="3 11">Belongs to the glycosyl hydrolase 3 family.</text>
</comment>
<evidence type="ECO:0000256" key="4">
    <source>
        <dbReference type="ARBA" id="ARBA00012744"/>
    </source>
</evidence>
<keyword evidence="8" id="KW-0119">Carbohydrate metabolism</keyword>
<dbReference type="InterPro" id="IPR036881">
    <property type="entry name" value="Glyco_hydro_3_C_sf"/>
</dbReference>
<dbReference type="FunFam" id="3.20.20.300:FF:000005">
    <property type="entry name" value="Periplasmic beta-glucosidase"/>
    <property type="match status" value="1"/>
</dbReference>
<evidence type="ECO:0000256" key="10">
    <source>
        <dbReference type="ARBA" id="ARBA00067498"/>
    </source>
</evidence>
<organism evidence="14 15">
    <name type="scientific">Lacibacter luteus</name>
    <dbReference type="NCBI Taxonomy" id="2508719"/>
    <lineage>
        <taxon>Bacteria</taxon>
        <taxon>Pseudomonadati</taxon>
        <taxon>Bacteroidota</taxon>
        <taxon>Chitinophagia</taxon>
        <taxon>Chitinophagales</taxon>
        <taxon>Chitinophagaceae</taxon>
        <taxon>Lacibacter</taxon>
    </lineage>
</organism>
<name>A0A4Q1CMG8_9BACT</name>
<dbReference type="InterPro" id="IPR013783">
    <property type="entry name" value="Ig-like_fold"/>
</dbReference>
<gene>
    <name evidence="14" type="primary">bglX</name>
    <name evidence="14" type="ORF">ESA94_04395</name>
</gene>
<dbReference type="NCBIfam" id="NF011678">
    <property type="entry name" value="PRK15098.1"/>
    <property type="match status" value="1"/>
</dbReference>
<evidence type="ECO:0000256" key="5">
    <source>
        <dbReference type="ARBA" id="ARBA00022729"/>
    </source>
</evidence>
<comment type="subcellular location">
    <subcellularLocation>
        <location evidence="2">Periplasm</location>
    </subcellularLocation>
</comment>
<reference evidence="14 15" key="1">
    <citation type="submission" date="2019-01" db="EMBL/GenBank/DDBJ databases">
        <title>Lacibacter sp. strain TTM-7.</title>
        <authorList>
            <person name="Chen W.-M."/>
        </authorList>
    </citation>
    <scope>NUCLEOTIDE SEQUENCE [LARGE SCALE GENOMIC DNA]</scope>
    <source>
        <strain evidence="14 15">TTM-7</strain>
    </source>
</reference>
<evidence type="ECO:0000256" key="2">
    <source>
        <dbReference type="ARBA" id="ARBA00004418"/>
    </source>
</evidence>